<dbReference type="PANTHER" id="PTHR32285">
    <property type="entry name" value="PROTEIN TRICHOME BIREFRINGENCE-LIKE 9-RELATED"/>
    <property type="match status" value="1"/>
</dbReference>
<comment type="caution">
    <text evidence="11">The sequence shown here is derived from an EMBL/GenBank/DDBJ whole genome shotgun (WGS) entry which is preliminary data.</text>
</comment>
<name>A0A835RYC5_VANPL</name>
<accession>A0A835RYC5</accession>
<evidence type="ECO:0000313" key="11">
    <source>
        <dbReference type="EMBL" id="KAG0494223.1"/>
    </source>
</evidence>
<dbReference type="AlphaFoldDB" id="A0A835RYC5"/>
<dbReference type="InterPro" id="IPR025846">
    <property type="entry name" value="TBL_N"/>
</dbReference>
<evidence type="ECO:0000256" key="6">
    <source>
        <dbReference type="ARBA" id="ARBA00023034"/>
    </source>
</evidence>
<organism evidence="11 12">
    <name type="scientific">Vanilla planifolia</name>
    <name type="common">Vanilla</name>
    <dbReference type="NCBI Taxonomy" id="51239"/>
    <lineage>
        <taxon>Eukaryota</taxon>
        <taxon>Viridiplantae</taxon>
        <taxon>Streptophyta</taxon>
        <taxon>Embryophyta</taxon>
        <taxon>Tracheophyta</taxon>
        <taxon>Spermatophyta</taxon>
        <taxon>Magnoliopsida</taxon>
        <taxon>Liliopsida</taxon>
        <taxon>Asparagales</taxon>
        <taxon>Orchidaceae</taxon>
        <taxon>Vanilloideae</taxon>
        <taxon>Vanilleae</taxon>
        <taxon>Vanilla</taxon>
    </lineage>
</organism>
<keyword evidence="4" id="KW-0735">Signal-anchor</keyword>
<evidence type="ECO:0000259" key="9">
    <source>
        <dbReference type="Pfam" id="PF13839"/>
    </source>
</evidence>
<keyword evidence="3 8" id="KW-0812">Transmembrane</keyword>
<feature type="transmembrane region" description="Helical" evidence="8">
    <location>
        <begin position="19"/>
        <end position="39"/>
    </location>
</feature>
<evidence type="ECO:0000256" key="8">
    <source>
        <dbReference type="SAM" id="Phobius"/>
    </source>
</evidence>
<evidence type="ECO:0000256" key="3">
    <source>
        <dbReference type="ARBA" id="ARBA00022692"/>
    </source>
</evidence>
<evidence type="ECO:0000256" key="5">
    <source>
        <dbReference type="ARBA" id="ARBA00022989"/>
    </source>
</evidence>
<dbReference type="InterPro" id="IPR029962">
    <property type="entry name" value="TBL"/>
</dbReference>
<evidence type="ECO:0000259" key="10">
    <source>
        <dbReference type="Pfam" id="PF14416"/>
    </source>
</evidence>
<dbReference type="InterPro" id="IPR026057">
    <property type="entry name" value="TBL_C"/>
</dbReference>
<keyword evidence="6" id="KW-0333">Golgi apparatus</keyword>
<comment type="similarity">
    <text evidence="2">Belongs to the PC-esterase family. TBL subfamily.</text>
</comment>
<dbReference type="EMBL" id="JADCNM010000002">
    <property type="protein sequence ID" value="KAG0494223.1"/>
    <property type="molecule type" value="Genomic_DNA"/>
</dbReference>
<evidence type="ECO:0000256" key="2">
    <source>
        <dbReference type="ARBA" id="ARBA00007727"/>
    </source>
</evidence>
<gene>
    <name evidence="11" type="ORF">HPP92_005217</name>
</gene>
<evidence type="ECO:0000256" key="4">
    <source>
        <dbReference type="ARBA" id="ARBA00022968"/>
    </source>
</evidence>
<dbReference type="OrthoDB" id="630188at2759"/>
<reference evidence="11 12" key="1">
    <citation type="journal article" date="2020" name="Nat. Food">
        <title>A phased Vanilla planifolia genome enables genetic improvement of flavour and production.</title>
        <authorList>
            <person name="Hasing T."/>
            <person name="Tang H."/>
            <person name="Brym M."/>
            <person name="Khazi F."/>
            <person name="Huang T."/>
            <person name="Chambers A.H."/>
        </authorList>
    </citation>
    <scope>NUCLEOTIDE SEQUENCE [LARGE SCALE GENOMIC DNA]</scope>
    <source>
        <tissue evidence="11">Leaf</tissue>
    </source>
</reference>
<evidence type="ECO:0000313" key="12">
    <source>
        <dbReference type="Proteomes" id="UP000639772"/>
    </source>
</evidence>
<dbReference type="Proteomes" id="UP000639772">
    <property type="component" value="Unassembled WGS sequence"/>
</dbReference>
<feature type="domain" description="Trichome birefringence-like C-terminal" evidence="9">
    <location>
        <begin position="145"/>
        <end position="433"/>
    </location>
</feature>
<keyword evidence="5 8" id="KW-1133">Transmembrane helix</keyword>
<sequence>MAGEDEVSFPVPKSKARQLLSVFFVVALVTGFSFCLFYFNSLGSYVSRCPTYSNGASTEVRTEHEDLHGCASYIRLPGMPLDAKSKNLEQGKCDIFSGSWISDRSGPVYTNNSCSFIHPHQNCMSNGRPDKEYLYWRWKPYGCNLSAFDSFKFLSSMRDKSWAFIGDSVIRNHIQSMLCHLSKVEEPVEIYHDEPYQCRTWYFVNHNFTLAMIWAPLLVKAENLQDAKLEIQLHLDMLEEKWTAQYCKYDFVIFSGGQWFLRKMVLWKDNAIVGCHNCEDSSIKELGIEYPYRKVLQLTYQFMTSSEHKPLVFFRTWTPDHFEYGEWYSGGICNRTRPYDEGQYTGKPVDHVMRLVELEEFEKATAMAEEGGARLKLLDTLHLSLLRPDGHPGAYRTLDPFGEGKSTAKVQNDCVHWCLPGPIDTWDELIMKMLVDEGEISYS</sequence>
<dbReference type="GO" id="GO:1990538">
    <property type="term" value="F:xylan O-acetyltransferase activity"/>
    <property type="evidence" value="ECO:0007669"/>
    <property type="project" value="UniProtKB-ARBA"/>
</dbReference>
<feature type="domain" description="Trichome birefringence-like N-terminal" evidence="10">
    <location>
        <begin position="92"/>
        <end position="144"/>
    </location>
</feature>
<dbReference type="Pfam" id="PF14416">
    <property type="entry name" value="PMR5N"/>
    <property type="match status" value="1"/>
</dbReference>
<proteinExistence type="inferred from homology"/>
<dbReference type="Pfam" id="PF13839">
    <property type="entry name" value="PC-Esterase"/>
    <property type="match status" value="1"/>
</dbReference>
<keyword evidence="7 8" id="KW-0472">Membrane</keyword>
<dbReference type="PANTHER" id="PTHR32285:SF324">
    <property type="entry name" value="PROTEIN TRICHOME BIREFRINGENCE-LIKE 25"/>
    <property type="match status" value="1"/>
</dbReference>
<comment type="subcellular location">
    <subcellularLocation>
        <location evidence="1">Golgi apparatus membrane</location>
        <topology evidence="1">Single-pass type II membrane protein</topology>
    </subcellularLocation>
</comment>
<evidence type="ECO:0008006" key="13">
    <source>
        <dbReference type="Google" id="ProtNLM"/>
    </source>
</evidence>
<dbReference type="GO" id="GO:0000139">
    <property type="term" value="C:Golgi membrane"/>
    <property type="evidence" value="ECO:0007669"/>
    <property type="project" value="UniProtKB-SubCell"/>
</dbReference>
<evidence type="ECO:0000256" key="7">
    <source>
        <dbReference type="ARBA" id="ARBA00023136"/>
    </source>
</evidence>
<evidence type="ECO:0000256" key="1">
    <source>
        <dbReference type="ARBA" id="ARBA00004323"/>
    </source>
</evidence>
<protein>
    <recommendedName>
        <fullName evidence="13">Trichome birefringence-like N-terminal domain-containing protein</fullName>
    </recommendedName>
</protein>